<dbReference type="AlphaFoldDB" id="A0A074KTH4"/>
<organism evidence="1 2">
    <name type="scientific">Anditalea andensis</name>
    <dbReference type="NCBI Taxonomy" id="1048983"/>
    <lineage>
        <taxon>Bacteria</taxon>
        <taxon>Pseudomonadati</taxon>
        <taxon>Bacteroidota</taxon>
        <taxon>Cytophagia</taxon>
        <taxon>Cytophagales</taxon>
        <taxon>Cytophagaceae</taxon>
        <taxon>Anditalea</taxon>
    </lineage>
</organism>
<protein>
    <submittedName>
        <fullName evidence="1">Uncharacterized protein</fullName>
    </submittedName>
</protein>
<dbReference type="OrthoDB" id="982438at2"/>
<dbReference type="EMBL" id="JMIH01000028">
    <property type="protein sequence ID" value="KEO72189.1"/>
    <property type="molecule type" value="Genomic_DNA"/>
</dbReference>
<evidence type="ECO:0000313" key="1">
    <source>
        <dbReference type="EMBL" id="KEO72189.1"/>
    </source>
</evidence>
<dbReference type="eggNOG" id="ENOG50334WB">
    <property type="taxonomic scope" value="Bacteria"/>
</dbReference>
<reference evidence="1 2" key="1">
    <citation type="submission" date="2014-04" db="EMBL/GenBank/DDBJ databases">
        <title>Characterization and application of a salt tolerant electro-active bacterium.</title>
        <authorList>
            <person name="Yang L."/>
            <person name="Wei S."/>
            <person name="Tay Q.X.M."/>
        </authorList>
    </citation>
    <scope>NUCLEOTIDE SEQUENCE [LARGE SCALE GENOMIC DNA]</scope>
    <source>
        <strain evidence="1 2">LY1</strain>
    </source>
</reference>
<evidence type="ECO:0000313" key="2">
    <source>
        <dbReference type="Proteomes" id="UP000027821"/>
    </source>
</evidence>
<dbReference type="Proteomes" id="UP000027821">
    <property type="component" value="Unassembled WGS sequence"/>
</dbReference>
<gene>
    <name evidence="1" type="ORF">EL17_19995</name>
</gene>
<comment type="caution">
    <text evidence="1">The sequence shown here is derived from an EMBL/GenBank/DDBJ whole genome shotgun (WGS) entry which is preliminary data.</text>
</comment>
<proteinExistence type="predicted"/>
<name>A0A074KTH4_9BACT</name>
<dbReference type="RefSeq" id="WP_035078578.1">
    <property type="nucleotide sequence ID" value="NZ_JMIH01000028.1"/>
</dbReference>
<accession>A0A074KTH4</accession>
<sequence>MNQLIPISIDGIKLIQLSQLSMEQSNELRNILPADSIKKMLYQGLELNDCILFEIYEYWLRNQQFTLRIEETVYDF</sequence>
<keyword evidence="2" id="KW-1185">Reference proteome</keyword>